<accession>A0A9W9Z2C1</accession>
<sequence>MKKPPIADEEFPLEMNESSTIATKEIVSIREEDMLDKSGEEDRNIQDVESPGSSNDQDCELHKQRSQTSSSPPQTAKRKDRVSINVGGIRHETYRSTLKNIPDTRLSWLADASPGSVDYDADMGEYFFDRHPGVFANVLNYYRTGNLHCPLDVCGPLFEDELSFWGIDDQQVESCCWLTYRQHRDAQETLAAFEGVEFDNDYDDEEPDFGRYGFAFAAETEPDTTWWQKYQPRIWTLMEEPYSSKLAKVIAYITLALIVLSVILFCLESMPFFHQNQPKLALEILEGICVAWFTLELLVRFVFCPQKFDFFKKVMNWIDFLAIVPFYISLYPSNSEVELLNIIRLIRIFRIFKLSRHSSGLQILGHTLRASVRELLLLISFLIIGVVLFASLIYYWEKDAENTKFKDIPNCFWWAVVTMTTVGYGDMAPVTTMGKFIGSICAVCGVLTIALPVPVIVNNFSLYYSHAQARLKLPKKRRRVLVNAPNALKASAVVENGMSGDSNGSSDSGCAENSTANGGRKCSLLITDEMNEIKPRRPVRRDSHLFNNTSTTSNGDVANSRPSYAMQKRLSMRPTVPTLPEVE</sequence>
<dbReference type="InterPro" id="IPR011333">
    <property type="entry name" value="SKP1/BTB/POZ_sf"/>
</dbReference>
<dbReference type="InterPro" id="IPR028325">
    <property type="entry name" value="VG_K_chnl"/>
</dbReference>
<protein>
    <recommendedName>
        <fullName evidence="14">BTB domain-containing protein</fullName>
    </recommendedName>
</protein>
<dbReference type="CDD" id="cd18379">
    <property type="entry name" value="BTB_POZ_Kv3_KCNC"/>
    <property type="match status" value="1"/>
</dbReference>
<keyword evidence="9" id="KW-0406">Ion transport</keyword>
<dbReference type="InterPro" id="IPR005821">
    <property type="entry name" value="Ion_trans_dom"/>
</dbReference>
<keyword evidence="4 13" id="KW-0812">Transmembrane</keyword>
<evidence type="ECO:0000256" key="13">
    <source>
        <dbReference type="SAM" id="Phobius"/>
    </source>
</evidence>
<dbReference type="PANTHER" id="PTHR11537:SF252">
    <property type="entry name" value="POTASSIUM VOLTAGE-GATED CHANNEL PROTEIN SHAW"/>
    <property type="match status" value="1"/>
</dbReference>
<evidence type="ECO:0000259" key="14">
    <source>
        <dbReference type="SMART" id="SM00225"/>
    </source>
</evidence>
<dbReference type="InterPro" id="IPR003131">
    <property type="entry name" value="T1-type_BTB"/>
</dbReference>
<keyword evidence="16" id="KW-1185">Reference proteome</keyword>
<feature type="compositionally biased region" description="Low complexity" evidence="12">
    <location>
        <begin position="66"/>
        <end position="75"/>
    </location>
</feature>
<evidence type="ECO:0000256" key="9">
    <source>
        <dbReference type="ARBA" id="ARBA00023065"/>
    </source>
</evidence>
<gene>
    <name evidence="15" type="ORF">OS493_011310</name>
</gene>
<name>A0A9W9Z2C1_9CNID</name>
<evidence type="ECO:0000256" key="11">
    <source>
        <dbReference type="ARBA" id="ARBA00023303"/>
    </source>
</evidence>
<evidence type="ECO:0000256" key="8">
    <source>
        <dbReference type="ARBA" id="ARBA00022989"/>
    </source>
</evidence>
<evidence type="ECO:0000256" key="6">
    <source>
        <dbReference type="ARBA" id="ARBA00022882"/>
    </source>
</evidence>
<feature type="transmembrane region" description="Helical" evidence="13">
    <location>
        <begin position="375"/>
        <end position="396"/>
    </location>
</feature>
<dbReference type="FunFam" id="1.20.120.350:FF:000091">
    <property type="entry name" value="Predicted protein"/>
    <property type="match status" value="1"/>
</dbReference>
<dbReference type="SUPFAM" id="SSF54695">
    <property type="entry name" value="POZ domain"/>
    <property type="match status" value="1"/>
</dbReference>
<comment type="subcellular location">
    <subcellularLocation>
        <location evidence="1">Membrane</location>
        <topology evidence="1">Multi-pass membrane protein</topology>
    </subcellularLocation>
</comment>
<keyword evidence="5" id="KW-0631">Potassium channel</keyword>
<reference evidence="15" key="1">
    <citation type="submission" date="2023-01" db="EMBL/GenBank/DDBJ databases">
        <title>Genome assembly of the deep-sea coral Lophelia pertusa.</title>
        <authorList>
            <person name="Herrera S."/>
            <person name="Cordes E."/>
        </authorList>
    </citation>
    <scope>NUCLEOTIDE SEQUENCE</scope>
    <source>
        <strain evidence="15">USNM1676648</strain>
        <tissue evidence="15">Polyp</tissue>
    </source>
</reference>
<dbReference type="AlphaFoldDB" id="A0A9W9Z2C1"/>
<feature type="domain" description="BTB" evidence="14">
    <location>
        <begin position="80"/>
        <end position="183"/>
    </location>
</feature>
<dbReference type="PRINTS" id="PR00169">
    <property type="entry name" value="KCHANNEL"/>
</dbReference>
<dbReference type="Pfam" id="PF02214">
    <property type="entry name" value="BTB_2"/>
    <property type="match status" value="1"/>
</dbReference>
<feature type="transmembrane region" description="Helical" evidence="13">
    <location>
        <begin position="249"/>
        <end position="274"/>
    </location>
</feature>
<dbReference type="Proteomes" id="UP001163046">
    <property type="component" value="Unassembled WGS sequence"/>
</dbReference>
<feature type="transmembrane region" description="Helical" evidence="13">
    <location>
        <begin position="408"/>
        <end position="424"/>
    </location>
</feature>
<keyword evidence="2" id="KW-0813">Transport</keyword>
<dbReference type="PRINTS" id="PR01498">
    <property type="entry name" value="SHAWCHANNEL"/>
</dbReference>
<evidence type="ECO:0000256" key="2">
    <source>
        <dbReference type="ARBA" id="ARBA00022448"/>
    </source>
</evidence>
<dbReference type="InterPro" id="IPR027359">
    <property type="entry name" value="Volt_channel_dom_sf"/>
</dbReference>
<dbReference type="GO" id="GO:0005251">
    <property type="term" value="F:delayed rectifier potassium channel activity"/>
    <property type="evidence" value="ECO:0007669"/>
    <property type="project" value="TreeGrafter"/>
</dbReference>
<evidence type="ECO:0000313" key="16">
    <source>
        <dbReference type="Proteomes" id="UP001163046"/>
    </source>
</evidence>
<dbReference type="SMART" id="SM00225">
    <property type="entry name" value="BTB"/>
    <property type="match status" value="1"/>
</dbReference>
<dbReference type="Pfam" id="PF00520">
    <property type="entry name" value="Ion_trans"/>
    <property type="match status" value="1"/>
</dbReference>
<evidence type="ECO:0000256" key="3">
    <source>
        <dbReference type="ARBA" id="ARBA00022538"/>
    </source>
</evidence>
<keyword evidence="6" id="KW-0851">Voltage-gated channel</keyword>
<dbReference type="GO" id="GO:0051260">
    <property type="term" value="P:protein homooligomerization"/>
    <property type="evidence" value="ECO:0007669"/>
    <property type="project" value="InterPro"/>
</dbReference>
<keyword evidence="10 13" id="KW-0472">Membrane</keyword>
<keyword evidence="7" id="KW-0630">Potassium</keyword>
<dbReference type="FunFam" id="1.10.287.70:FF:000002">
    <property type="entry name" value="Potassium voltage-gated channel subfamily a member"/>
    <property type="match status" value="1"/>
</dbReference>
<dbReference type="GO" id="GO:0008076">
    <property type="term" value="C:voltage-gated potassium channel complex"/>
    <property type="evidence" value="ECO:0007669"/>
    <property type="project" value="InterPro"/>
</dbReference>
<dbReference type="OrthoDB" id="415460at2759"/>
<feature type="compositionally biased region" description="Low complexity" evidence="12">
    <location>
        <begin position="497"/>
        <end position="509"/>
    </location>
</feature>
<dbReference type="Gene3D" id="1.10.287.70">
    <property type="match status" value="1"/>
</dbReference>
<comment type="caution">
    <text evidence="15">The sequence shown here is derived from an EMBL/GenBank/DDBJ whole genome shotgun (WGS) entry which is preliminary data.</text>
</comment>
<evidence type="ECO:0000256" key="1">
    <source>
        <dbReference type="ARBA" id="ARBA00004141"/>
    </source>
</evidence>
<evidence type="ECO:0000313" key="15">
    <source>
        <dbReference type="EMBL" id="KAJ7373701.1"/>
    </source>
</evidence>
<evidence type="ECO:0000256" key="7">
    <source>
        <dbReference type="ARBA" id="ARBA00022958"/>
    </source>
</evidence>
<feature type="compositionally biased region" description="Polar residues" evidence="12">
    <location>
        <begin position="545"/>
        <end position="562"/>
    </location>
</feature>
<feature type="compositionally biased region" description="Basic and acidic residues" evidence="12">
    <location>
        <begin position="533"/>
        <end position="544"/>
    </location>
</feature>
<keyword evidence="3" id="KW-0633">Potassium transport</keyword>
<feature type="transmembrane region" description="Helical" evidence="13">
    <location>
        <begin position="314"/>
        <end position="331"/>
    </location>
</feature>
<dbReference type="InterPro" id="IPR003974">
    <property type="entry name" value="K_chnl_volt-dep_Kv3"/>
</dbReference>
<dbReference type="FunFam" id="3.30.710.10:FF:000002">
    <property type="entry name" value="Potassium voltage-gated channel subfamily C member 2"/>
    <property type="match status" value="1"/>
</dbReference>
<feature type="transmembrane region" description="Helical" evidence="13">
    <location>
        <begin position="436"/>
        <end position="457"/>
    </location>
</feature>
<evidence type="ECO:0000256" key="5">
    <source>
        <dbReference type="ARBA" id="ARBA00022826"/>
    </source>
</evidence>
<dbReference type="Gene3D" id="1.20.120.350">
    <property type="entry name" value="Voltage-gated potassium channels. Chain C"/>
    <property type="match status" value="1"/>
</dbReference>
<dbReference type="EMBL" id="MU826830">
    <property type="protein sequence ID" value="KAJ7373701.1"/>
    <property type="molecule type" value="Genomic_DNA"/>
</dbReference>
<keyword evidence="11" id="KW-0407">Ion channel</keyword>
<dbReference type="PRINTS" id="PR01491">
    <property type="entry name" value="KVCHANNEL"/>
</dbReference>
<feature type="compositionally biased region" description="Basic and acidic residues" evidence="12">
    <location>
        <begin position="27"/>
        <end position="46"/>
    </location>
</feature>
<keyword evidence="8 13" id="KW-1133">Transmembrane helix</keyword>
<feature type="region of interest" description="Disordered" evidence="12">
    <location>
        <begin position="497"/>
        <end position="517"/>
    </location>
</feature>
<feature type="transmembrane region" description="Helical" evidence="13">
    <location>
        <begin position="280"/>
        <end position="302"/>
    </location>
</feature>
<dbReference type="Gene3D" id="3.30.710.10">
    <property type="entry name" value="Potassium Channel Kv1.1, Chain A"/>
    <property type="match status" value="1"/>
</dbReference>
<feature type="region of interest" description="Disordered" evidence="12">
    <location>
        <begin position="1"/>
        <end position="83"/>
    </location>
</feature>
<dbReference type="GO" id="GO:0001508">
    <property type="term" value="P:action potential"/>
    <property type="evidence" value="ECO:0007669"/>
    <property type="project" value="TreeGrafter"/>
</dbReference>
<dbReference type="PANTHER" id="PTHR11537">
    <property type="entry name" value="VOLTAGE-GATED POTASSIUM CHANNEL"/>
    <property type="match status" value="1"/>
</dbReference>
<evidence type="ECO:0000256" key="12">
    <source>
        <dbReference type="SAM" id="MobiDB-lite"/>
    </source>
</evidence>
<feature type="region of interest" description="Disordered" evidence="12">
    <location>
        <begin position="533"/>
        <end position="583"/>
    </location>
</feature>
<dbReference type="InterPro" id="IPR000210">
    <property type="entry name" value="BTB/POZ_dom"/>
</dbReference>
<dbReference type="InterPro" id="IPR003968">
    <property type="entry name" value="K_chnl_volt-dep_Kv"/>
</dbReference>
<evidence type="ECO:0000256" key="4">
    <source>
        <dbReference type="ARBA" id="ARBA00022692"/>
    </source>
</evidence>
<evidence type="ECO:0000256" key="10">
    <source>
        <dbReference type="ARBA" id="ARBA00023136"/>
    </source>
</evidence>
<dbReference type="SUPFAM" id="SSF81324">
    <property type="entry name" value="Voltage-gated potassium channels"/>
    <property type="match status" value="1"/>
</dbReference>
<proteinExistence type="predicted"/>
<organism evidence="15 16">
    <name type="scientific">Desmophyllum pertusum</name>
    <dbReference type="NCBI Taxonomy" id="174260"/>
    <lineage>
        <taxon>Eukaryota</taxon>
        <taxon>Metazoa</taxon>
        <taxon>Cnidaria</taxon>
        <taxon>Anthozoa</taxon>
        <taxon>Hexacorallia</taxon>
        <taxon>Scleractinia</taxon>
        <taxon>Caryophylliina</taxon>
        <taxon>Caryophylliidae</taxon>
        <taxon>Desmophyllum</taxon>
    </lineage>
</organism>